<accession>A0ABV5M8R7</accession>
<dbReference type="EMBL" id="JBHMCA010000042">
    <property type="protein sequence ID" value="MFB9445256.1"/>
    <property type="molecule type" value="Genomic_DNA"/>
</dbReference>
<sequence length="185" mass="20849">MVSEVRRALNQVMAGQVRPFLRDHGFEDRKKGCFLRVVDGVGVDSLWFQNSSYPGCAPYYINIDAATDRWIAYRGGIEHGLGQLSGRVHPPPEFAFAPGADMWMLRTVESAAEHGAGLCRTLDETVFPQLDTYLRYNMAIEDVAGDGTPSRELPPQWRGVVNRMMYPQHLDDYFAWIRAGQSPEP</sequence>
<organism evidence="1 2">
    <name type="scientific">Dactylosporangium vinaceum</name>
    <dbReference type="NCBI Taxonomy" id="53362"/>
    <lineage>
        <taxon>Bacteria</taxon>
        <taxon>Bacillati</taxon>
        <taxon>Actinomycetota</taxon>
        <taxon>Actinomycetes</taxon>
        <taxon>Micromonosporales</taxon>
        <taxon>Micromonosporaceae</taxon>
        <taxon>Dactylosporangium</taxon>
    </lineage>
</organism>
<name>A0ABV5M8R7_9ACTN</name>
<keyword evidence="2" id="KW-1185">Reference proteome</keyword>
<protein>
    <submittedName>
        <fullName evidence="1">DUF4304 domain-containing protein</fullName>
    </submittedName>
</protein>
<dbReference type="Proteomes" id="UP001589608">
    <property type="component" value="Unassembled WGS sequence"/>
</dbReference>
<reference evidence="1 2" key="1">
    <citation type="submission" date="2024-09" db="EMBL/GenBank/DDBJ databases">
        <authorList>
            <person name="Sun Q."/>
            <person name="Mori K."/>
        </authorList>
    </citation>
    <scope>NUCLEOTIDE SEQUENCE [LARGE SCALE GENOMIC DNA]</scope>
    <source>
        <strain evidence="1 2">JCM 3307</strain>
    </source>
</reference>
<dbReference type="RefSeq" id="WP_223103387.1">
    <property type="nucleotide sequence ID" value="NZ_CP061913.1"/>
</dbReference>
<proteinExistence type="predicted"/>
<gene>
    <name evidence="1" type="ORF">ACFFTR_19450</name>
</gene>
<evidence type="ECO:0000313" key="2">
    <source>
        <dbReference type="Proteomes" id="UP001589608"/>
    </source>
</evidence>
<evidence type="ECO:0000313" key="1">
    <source>
        <dbReference type="EMBL" id="MFB9445256.1"/>
    </source>
</evidence>
<comment type="caution">
    <text evidence="1">The sequence shown here is derived from an EMBL/GenBank/DDBJ whole genome shotgun (WGS) entry which is preliminary data.</text>
</comment>